<organism evidence="2 3">
    <name type="scientific">Claviceps arundinis</name>
    <dbReference type="NCBI Taxonomy" id="1623583"/>
    <lineage>
        <taxon>Eukaryota</taxon>
        <taxon>Fungi</taxon>
        <taxon>Dikarya</taxon>
        <taxon>Ascomycota</taxon>
        <taxon>Pezizomycotina</taxon>
        <taxon>Sordariomycetes</taxon>
        <taxon>Hypocreomycetidae</taxon>
        <taxon>Hypocreales</taxon>
        <taxon>Clavicipitaceae</taxon>
        <taxon>Claviceps</taxon>
    </lineage>
</organism>
<accession>A0A9P7MU77</accession>
<dbReference type="Proteomes" id="UP000784919">
    <property type="component" value="Unassembled WGS sequence"/>
</dbReference>
<evidence type="ECO:0000256" key="1">
    <source>
        <dbReference type="SAM" id="MobiDB-lite"/>
    </source>
</evidence>
<name>A0A9P7MU77_9HYPO</name>
<gene>
    <name evidence="2" type="ORF">E4U56_007701</name>
</gene>
<sequence>MTRVPWARGEAGSVCFHRWNVWRRQGKHSIAEQGLNCKTTLKVVQTDAADVRKTWAKQATNRPYVSQQTGVVPKLWSAQSRGDKPLGPSGREKKKKAAPSQVEAVQKPVFRCEMQRVGVERGAL</sequence>
<evidence type="ECO:0000313" key="3">
    <source>
        <dbReference type="Proteomes" id="UP000784919"/>
    </source>
</evidence>
<protein>
    <submittedName>
        <fullName evidence="2">Uncharacterized protein</fullName>
    </submittedName>
</protein>
<proteinExistence type="predicted"/>
<comment type="caution">
    <text evidence="2">The sequence shown here is derived from an EMBL/GenBank/DDBJ whole genome shotgun (WGS) entry which is preliminary data.</text>
</comment>
<dbReference type="AlphaFoldDB" id="A0A9P7MU77"/>
<evidence type="ECO:0000313" key="2">
    <source>
        <dbReference type="EMBL" id="KAG5970436.1"/>
    </source>
</evidence>
<feature type="region of interest" description="Disordered" evidence="1">
    <location>
        <begin position="74"/>
        <end position="102"/>
    </location>
</feature>
<reference evidence="2" key="1">
    <citation type="journal article" date="2020" name="bioRxiv">
        <title>Whole genome comparisons of ergot fungi reveals the divergence and evolution of species within the genus Claviceps are the result of varying mechanisms driving genome evolution and host range expansion.</title>
        <authorList>
            <person name="Wyka S.A."/>
            <person name="Mondo S.J."/>
            <person name="Liu M."/>
            <person name="Dettman J."/>
            <person name="Nalam V."/>
            <person name="Broders K.D."/>
        </authorList>
    </citation>
    <scope>NUCLEOTIDE SEQUENCE</scope>
    <source>
        <strain evidence="2">CCC 1102</strain>
    </source>
</reference>
<dbReference type="EMBL" id="SRPS01000078">
    <property type="protein sequence ID" value="KAG5970436.1"/>
    <property type="molecule type" value="Genomic_DNA"/>
</dbReference>